<dbReference type="Pfam" id="PF21088">
    <property type="entry name" value="MS_channel_1st"/>
    <property type="match status" value="1"/>
</dbReference>
<dbReference type="SUPFAM" id="SSF82689">
    <property type="entry name" value="Mechanosensitive channel protein MscS (YggB), C-terminal domain"/>
    <property type="match status" value="1"/>
</dbReference>
<keyword evidence="4 7" id="KW-0812">Transmembrane</keyword>
<keyword evidence="12" id="KW-1185">Reference proteome</keyword>
<evidence type="ECO:0000256" key="2">
    <source>
        <dbReference type="ARBA" id="ARBA00008017"/>
    </source>
</evidence>
<dbReference type="InterPro" id="IPR008910">
    <property type="entry name" value="MSC_TM_helix"/>
</dbReference>
<dbReference type="Pfam" id="PF05552">
    <property type="entry name" value="MS_channel_1st_1"/>
    <property type="match status" value="1"/>
</dbReference>
<keyword evidence="3" id="KW-1003">Cell membrane</keyword>
<dbReference type="InterPro" id="IPR010920">
    <property type="entry name" value="LSM_dom_sf"/>
</dbReference>
<evidence type="ECO:0000259" key="10">
    <source>
        <dbReference type="Pfam" id="PF21088"/>
    </source>
</evidence>
<sequence>MERFDPQVLFDTAMYYVTTYGVKLIVALILFIVGRMIARYIADMTRKVMLKAKMDETLGSFMRNIIYYALLAAVVIAALGQAGINVTSFLAVLGAAGLAVGLALKDSLSNFAAGVILIMMNFFKKGDYVTAGGESGTVTTINIFNTVLTTPDNKVITVPNSAVLGGTITNVTANPTRRVDLVMGIGYNDDLLKAKKILKQILADEPRILTTPAPQVEVSELADSSVNFIVRPWCKTEDYWGVYFAITEKVKLVFDQEGISIPYPQQDVYMYTVDKNSEG</sequence>
<organism evidence="11 12">
    <name type="scientific">Pseudodesulfovibrio nedwellii</name>
    <dbReference type="NCBI Taxonomy" id="2973072"/>
    <lineage>
        <taxon>Bacteria</taxon>
        <taxon>Pseudomonadati</taxon>
        <taxon>Thermodesulfobacteriota</taxon>
        <taxon>Desulfovibrionia</taxon>
        <taxon>Desulfovibrionales</taxon>
        <taxon>Desulfovibrionaceae</taxon>
    </lineage>
</organism>
<dbReference type="Gene3D" id="1.10.287.1260">
    <property type="match status" value="1"/>
</dbReference>
<dbReference type="InterPro" id="IPR011014">
    <property type="entry name" value="MscS_channel_TM-2"/>
</dbReference>
<dbReference type="InterPro" id="IPR049278">
    <property type="entry name" value="MS_channel_C"/>
</dbReference>
<dbReference type="InterPro" id="IPR045275">
    <property type="entry name" value="MscS_archaea/bacteria_type"/>
</dbReference>
<dbReference type="Proteomes" id="UP001317742">
    <property type="component" value="Chromosome"/>
</dbReference>
<evidence type="ECO:0000256" key="7">
    <source>
        <dbReference type="SAM" id="Phobius"/>
    </source>
</evidence>
<evidence type="ECO:0000256" key="1">
    <source>
        <dbReference type="ARBA" id="ARBA00004651"/>
    </source>
</evidence>
<protein>
    <submittedName>
        <fullName evidence="11">Mechanosensitive ion channel protein</fullName>
    </submittedName>
</protein>
<evidence type="ECO:0000256" key="3">
    <source>
        <dbReference type="ARBA" id="ARBA00022475"/>
    </source>
</evidence>
<keyword evidence="6 7" id="KW-0472">Membrane</keyword>
<keyword evidence="5 7" id="KW-1133">Transmembrane helix</keyword>
<dbReference type="InterPro" id="IPR006686">
    <property type="entry name" value="MscS_channel_CS"/>
</dbReference>
<dbReference type="PROSITE" id="PS01246">
    <property type="entry name" value="UPF0003"/>
    <property type="match status" value="1"/>
</dbReference>
<feature type="transmembrane region" description="Helical" evidence="7">
    <location>
        <begin position="61"/>
        <end position="80"/>
    </location>
</feature>
<evidence type="ECO:0000256" key="4">
    <source>
        <dbReference type="ARBA" id="ARBA00022692"/>
    </source>
</evidence>
<feature type="transmembrane region" description="Helical" evidence="7">
    <location>
        <begin position="20"/>
        <end position="41"/>
    </location>
</feature>
<feature type="domain" description="Mechanosensitive ion channel transmembrane helices 2/3" evidence="10">
    <location>
        <begin position="64"/>
        <end position="105"/>
    </location>
</feature>
<dbReference type="InterPro" id="IPR006685">
    <property type="entry name" value="MscS_channel_2nd"/>
</dbReference>
<comment type="similarity">
    <text evidence="2">Belongs to the MscS (TC 1.A.23) family.</text>
</comment>
<feature type="domain" description="Mechanosensitive ion channel MscS C-terminal" evidence="9">
    <location>
        <begin position="180"/>
        <end position="261"/>
    </location>
</feature>
<reference evidence="11 12" key="1">
    <citation type="submission" date="2022-08" db="EMBL/GenBank/DDBJ databases">
        <title>Genome Sequence of the sulphate-reducing bacterium, Pseudodesulfovibrio sp. SYK.</title>
        <authorList>
            <person name="Kondo R."/>
            <person name="Kataoka T."/>
        </authorList>
    </citation>
    <scope>NUCLEOTIDE SEQUENCE [LARGE SCALE GENOMIC DNA]</scope>
    <source>
        <strain evidence="11 12">SYK</strain>
    </source>
</reference>
<evidence type="ECO:0000256" key="6">
    <source>
        <dbReference type="ARBA" id="ARBA00023136"/>
    </source>
</evidence>
<dbReference type="Gene3D" id="2.30.30.60">
    <property type="match status" value="1"/>
</dbReference>
<dbReference type="Pfam" id="PF21082">
    <property type="entry name" value="MS_channel_3rd"/>
    <property type="match status" value="1"/>
</dbReference>
<dbReference type="Gene3D" id="3.30.70.100">
    <property type="match status" value="1"/>
</dbReference>
<evidence type="ECO:0000313" key="12">
    <source>
        <dbReference type="Proteomes" id="UP001317742"/>
    </source>
</evidence>
<dbReference type="EMBL" id="AP026709">
    <property type="protein sequence ID" value="BDQ38965.1"/>
    <property type="molecule type" value="Genomic_DNA"/>
</dbReference>
<dbReference type="PANTHER" id="PTHR30221">
    <property type="entry name" value="SMALL-CONDUCTANCE MECHANOSENSITIVE CHANNEL"/>
    <property type="match status" value="1"/>
</dbReference>
<dbReference type="PANTHER" id="PTHR30221:SF1">
    <property type="entry name" value="SMALL-CONDUCTANCE MECHANOSENSITIVE CHANNEL"/>
    <property type="match status" value="1"/>
</dbReference>
<evidence type="ECO:0000259" key="8">
    <source>
        <dbReference type="Pfam" id="PF00924"/>
    </source>
</evidence>
<dbReference type="InterPro" id="IPR049142">
    <property type="entry name" value="MS_channel_1st"/>
</dbReference>
<comment type="subcellular location">
    <subcellularLocation>
        <location evidence="1">Cell membrane</location>
        <topology evidence="1">Multi-pass membrane protein</topology>
    </subcellularLocation>
</comment>
<accession>A0ABM8B541</accession>
<feature type="domain" description="Mechanosensitive ion channel MscS" evidence="8">
    <location>
        <begin position="106"/>
        <end position="172"/>
    </location>
</feature>
<dbReference type="SUPFAM" id="SSF50182">
    <property type="entry name" value="Sm-like ribonucleoproteins"/>
    <property type="match status" value="1"/>
</dbReference>
<dbReference type="RefSeq" id="WP_281761448.1">
    <property type="nucleotide sequence ID" value="NZ_AP026709.1"/>
</dbReference>
<dbReference type="InterPro" id="IPR023408">
    <property type="entry name" value="MscS_beta-dom_sf"/>
</dbReference>
<dbReference type="SUPFAM" id="SSF82861">
    <property type="entry name" value="Mechanosensitive channel protein MscS (YggB), transmembrane region"/>
    <property type="match status" value="1"/>
</dbReference>
<proteinExistence type="inferred from homology"/>
<dbReference type="InterPro" id="IPR011066">
    <property type="entry name" value="MscS_channel_C_sf"/>
</dbReference>
<gene>
    <name evidence="11" type="primary">mscS</name>
    <name evidence="11" type="ORF">SYK_33250</name>
</gene>
<evidence type="ECO:0000313" key="11">
    <source>
        <dbReference type="EMBL" id="BDQ38965.1"/>
    </source>
</evidence>
<evidence type="ECO:0000256" key="5">
    <source>
        <dbReference type="ARBA" id="ARBA00022989"/>
    </source>
</evidence>
<name>A0ABM8B541_9BACT</name>
<dbReference type="Pfam" id="PF00924">
    <property type="entry name" value="MS_channel_2nd"/>
    <property type="match status" value="1"/>
</dbReference>
<evidence type="ECO:0000259" key="9">
    <source>
        <dbReference type="Pfam" id="PF21082"/>
    </source>
</evidence>